<dbReference type="InterPro" id="IPR001387">
    <property type="entry name" value="Cro/C1-type_HTH"/>
</dbReference>
<accession>A0A9D2S4P5</accession>
<dbReference type="Gene3D" id="1.10.260.40">
    <property type="entry name" value="lambda repressor-like DNA-binding domains"/>
    <property type="match status" value="1"/>
</dbReference>
<keyword evidence="2" id="KW-0812">Transmembrane</keyword>
<dbReference type="EMBL" id="DWYC01000002">
    <property type="protein sequence ID" value="HJB55951.1"/>
    <property type="molecule type" value="Genomic_DNA"/>
</dbReference>
<proteinExistence type="predicted"/>
<evidence type="ECO:0000313" key="4">
    <source>
        <dbReference type="EMBL" id="HJB55951.1"/>
    </source>
</evidence>
<keyword evidence="2" id="KW-1133">Transmembrane helix</keyword>
<evidence type="ECO:0000313" key="5">
    <source>
        <dbReference type="Proteomes" id="UP000824208"/>
    </source>
</evidence>
<reference evidence="4" key="2">
    <citation type="submission" date="2021-04" db="EMBL/GenBank/DDBJ databases">
        <authorList>
            <person name="Gilroy R."/>
        </authorList>
    </citation>
    <scope>NUCLEOTIDE SEQUENCE</scope>
    <source>
        <strain evidence="4">CHK189-11263</strain>
    </source>
</reference>
<dbReference type="PANTHER" id="PTHR46558:SF13">
    <property type="entry name" value="HTH-TYPE TRANSCRIPTIONAL REGULATOR IMMR"/>
    <property type="match status" value="1"/>
</dbReference>
<comment type="caution">
    <text evidence="4">The sequence shown here is derived from an EMBL/GenBank/DDBJ whole genome shotgun (WGS) entry which is preliminary data.</text>
</comment>
<evidence type="ECO:0000259" key="3">
    <source>
        <dbReference type="PROSITE" id="PS50943"/>
    </source>
</evidence>
<feature type="transmembrane region" description="Helical" evidence="2">
    <location>
        <begin position="141"/>
        <end position="172"/>
    </location>
</feature>
<dbReference type="Proteomes" id="UP000824208">
    <property type="component" value="Unassembled WGS sequence"/>
</dbReference>
<dbReference type="Pfam" id="PF01381">
    <property type="entry name" value="HTH_3"/>
    <property type="match status" value="1"/>
</dbReference>
<feature type="domain" description="HTH cro/C1-type" evidence="3">
    <location>
        <begin position="9"/>
        <end position="63"/>
    </location>
</feature>
<protein>
    <submittedName>
        <fullName evidence="4">Helix-turn-helix transcriptional regulator</fullName>
    </submittedName>
</protein>
<evidence type="ECO:0000256" key="2">
    <source>
        <dbReference type="SAM" id="Phobius"/>
    </source>
</evidence>
<dbReference type="PANTHER" id="PTHR46558">
    <property type="entry name" value="TRACRIPTIONAL REGULATORY PROTEIN-RELATED-RELATED"/>
    <property type="match status" value="1"/>
</dbReference>
<dbReference type="GO" id="GO:0003677">
    <property type="term" value="F:DNA binding"/>
    <property type="evidence" value="ECO:0007669"/>
    <property type="project" value="UniProtKB-KW"/>
</dbReference>
<sequence length="173" mass="19302">MTIEIANRLAQLRREQGLSQEELASRLGVSRQAVSKWERAESSPDTGNLIALARLYDISLDALLLHGQVAQAPPPPEADPDAAEQERLFAAAQAWEEAEEARAKKRRKALREGLNWLATLALMVLLPLLSLFLGAEAAYPLLVVFAYLVTGFLLDNWHPGWLLFLTIPLYYLL</sequence>
<keyword evidence="2" id="KW-0472">Membrane</keyword>
<name>A0A9D2S4P5_9FIRM</name>
<gene>
    <name evidence="4" type="ORF">H9714_00170</name>
</gene>
<keyword evidence="1" id="KW-0238">DNA-binding</keyword>
<dbReference type="InterPro" id="IPR010982">
    <property type="entry name" value="Lambda_DNA-bd_dom_sf"/>
</dbReference>
<dbReference type="SUPFAM" id="SSF47413">
    <property type="entry name" value="lambda repressor-like DNA-binding domains"/>
    <property type="match status" value="1"/>
</dbReference>
<evidence type="ECO:0000256" key="1">
    <source>
        <dbReference type="ARBA" id="ARBA00023125"/>
    </source>
</evidence>
<dbReference type="PROSITE" id="PS50943">
    <property type="entry name" value="HTH_CROC1"/>
    <property type="match status" value="1"/>
</dbReference>
<dbReference type="CDD" id="cd00093">
    <property type="entry name" value="HTH_XRE"/>
    <property type="match status" value="1"/>
</dbReference>
<dbReference type="SMART" id="SM00530">
    <property type="entry name" value="HTH_XRE"/>
    <property type="match status" value="1"/>
</dbReference>
<organism evidence="4 5">
    <name type="scientific">Candidatus Flavonifractor intestinipullorum</name>
    <dbReference type="NCBI Taxonomy" id="2838587"/>
    <lineage>
        <taxon>Bacteria</taxon>
        <taxon>Bacillati</taxon>
        <taxon>Bacillota</taxon>
        <taxon>Clostridia</taxon>
        <taxon>Eubacteriales</taxon>
        <taxon>Oscillospiraceae</taxon>
        <taxon>Flavonifractor</taxon>
    </lineage>
</organism>
<dbReference type="AlphaFoldDB" id="A0A9D2S4P5"/>
<feature type="transmembrane region" description="Helical" evidence="2">
    <location>
        <begin position="114"/>
        <end position="135"/>
    </location>
</feature>
<reference evidence="4" key="1">
    <citation type="journal article" date="2021" name="PeerJ">
        <title>Extensive microbial diversity within the chicken gut microbiome revealed by metagenomics and culture.</title>
        <authorList>
            <person name="Gilroy R."/>
            <person name="Ravi A."/>
            <person name="Getino M."/>
            <person name="Pursley I."/>
            <person name="Horton D.L."/>
            <person name="Alikhan N.F."/>
            <person name="Baker D."/>
            <person name="Gharbi K."/>
            <person name="Hall N."/>
            <person name="Watson M."/>
            <person name="Adriaenssens E.M."/>
            <person name="Foster-Nyarko E."/>
            <person name="Jarju S."/>
            <person name="Secka A."/>
            <person name="Antonio M."/>
            <person name="Oren A."/>
            <person name="Chaudhuri R.R."/>
            <person name="La Ragione R."/>
            <person name="Hildebrand F."/>
            <person name="Pallen M.J."/>
        </authorList>
    </citation>
    <scope>NUCLEOTIDE SEQUENCE</scope>
    <source>
        <strain evidence="4">CHK189-11263</strain>
    </source>
</reference>